<evidence type="ECO:0000313" key="2">
    <source>
        <dbReference type="Proteomes" id="UP000663193"/>
    </source>
</evidence>
<dbReference type="AlphaFoldDB" id="A0A7U2F313"/>
<gene>
    <name evidence="1" type="ORF">JI435_410610</name>
</gene>
<dbReference type="VEuPathDB" id="FungiDB:JI435_410610"/>
<evidence type="ECO:0000313" key="1">
    <source>
        <dbReference type="EMBL" id="QRC97477.1"/>
    </source>
</evidence>
<protein>
    <submittedName>
        <fullName evidence="1">Uncharacterized protein</fullName>
    </submittedName>
</protein>
<reference evidence="2" key="1">
    <citation type="journal article" date="2021" name="BMC Genomics">
        <title>Chromosome-level genome assembly and manually-curated proteome of model necrotroph Parastagonospora nodorum Sn15 reveals a genome-wide trove of candidate effector homologs, and redundancy of virulence-related functions within an accessory chromosome.</title>
        <authorList>
            <person name="Bertazzoni S."/>
            <person name="Jones D.A.B."/>
            <person name="Phan H.T."/>
            <person name="Tan K.-C."/>
            <person name="Hane J.K."/>
        </authorList>
    </citation>
    <scope>NUCLEOTIDE SEQUENCE [LARGE SCALE GENOMIC DNA]</scope>
    <source>
        <strain evidence="2">SN15 / ATCC MYA-4574 / FGSC 10173)</strain>
    </source>
</reference>
<dbReference type="EMBL" id="CP069029">
    <property type="protein sequence ID" value="QRC97477.1"/>
    <property type="molecule type" value="Genomic_DNA"/>
</dbReference>
<accession>A0A7U2F313</accession>
<sequence>MYHRSYSVRLIPASIVLQTNADIRTLPVPQSKQKITQSTRWDVGLRLSEGLFGLTDDDSPFPGTWRSPGIIPLSCRCELRPRMLRMRISATIAIDAIDALRSRRDPFASMFMR</sequence>
<proteinExistence type="predicted"/>
<keyword evidence="2" id="KW-1185">Reference proteome</keyword>
<dbReference type="Proteomes" id="UP000663193">
    <property type="component" value="Chromosome 7"/>
</dbReference>
<name>A0A7U2F313_PHANO</name>
<organism evidence="1 2">
    <name type="scientific">Phaeosphaeria nodorum (strain SN15 / ATCC MYA-4574 / FGSC 10173)</name>
    <name type="common">Glume blotch fungus</name>
    <name type="synonym">Parastagonospora nodorum</name>
    <dbReference type="NCBI Taxonomy" id="321614"/>
    <lineage>
        <taxon>Eukaryota</taxon>
        <taxon>Fungi</taxon>
        <taxon>Dikarya</taxon>
        <taxon>Ascomycota</taxon>
        <taxon>Pezizomycotina</taxon>
        <taxon>Dothideomycetes</taxon>
        <taxon>Pleosporomycetidae</taxon>
        <taxon>Pleosporales</taxon>
        <taxon>Pleosporineae</taxon>
        <taxon>Phaeosphaeriaceae</taxon>
        <taxon>Parastagonospora</taxon>
    </lineage>
</organism>